<name>A0A382U5S0_9ZZZZ</name>
<organism evidence="1">
    <name type="scientific">marine metagenome</name>
    <dbReference type="NCBI Taxonomy" id="408172"/>
    <lineage>
        <taxon>unclassified sequences</taxon>
        <taxon>metagenomes</taxon>
        <taxon>ecological metagenomes</taxon>
    </lineage>
</organism>
<reference evidence="1" key="1">
    <citation type="submission" date="2018-05" db="EMBL/GenBank/DDBJ databases">
        <authorList>
            <person name="Lanie J.A."/>
            <person name="Ng W.-L."/>
            <person name="Kazmierczak K.M."/>
            <person name="Andrzejewski T.M."/>
            <person name="Davidsen T.M."/>
            <person name="Wayne K.J."/>
            <person name="Tettelin H."/>
            <person name="Glass J.I."/>
            <person name="Rusch D."/>
            <person name="Podicherti R."/>
            <person name="Tsui H.-C.T."/>
            <person name="Winkler M.E."/>
        </authorList>
    </citation>
    <scope>NUCLEOTIDE SEQUENCE</scope>
</reference>
<evidence type="ECO:0000313" key="1">
    <source>
        <dbReference type="EMBL" id="SVD29630.1"/>
    </source>
</evidence>
<protein>
    <submittedName>
        <fullName evidence="1">Uncharacterized protein</fullName>
    </submittedName>
</protein>
<dbReference type="EMBL" id="UINC01141721">
    <property type="protein sequence ID" value="SVD29630.1"/>
    <property type="molecule type" value="Genomic_DNA"/>
</dbReference>
<accession>A0A382U5S0</accession>
<dbReference type="AlphaFoldDB" id="A0A382U5S0"/>
<feature type="non-terminal residue" evidence="1">
    <location>
        <position position="1"/>
    </location>
</feature>
<proteinExistence type="predicted"/>
<gene>
    <name evidence="1" type="ORF">METZ01_LOCUS382484</name>
</gene>
<sequence length="25" mass="2684">LANQNFRGRRHIGQTLVSLAKGGCS</sequence>